<comment type="caution">
    <text evidence="2">The sequence shown here is derived from an EMBL/GenBank/DDBJ whole genome shotgun (WGS) entry which is preliminary data.</text>
</comment>
<evidence type="ECO:0000313" key="3">
    <source>
        <dbReference type="Proteomes" id="UP001345013"/>
    </source>
</evidence>
<gene>
    <name evidence="2" type="ORF">LTR24_010017</name>
</gene>
<proteinExistence type="predicted"/>
<name>A0ABR0JVK2_9EURO</name>
<reference evidence="2 3" key="1">
    <citation type="submission" date="2023-08" db="EMBL/GenBank/DDBJ databases">
        <title>Black Yeasts Isolated from many extreme environments.</title>
        <authorList>
            <person name="Coleine C."/>
            <person name="Stajich J.E."/>
            <person name="Selbmann L."/>
        </authorList>
    </citation>
    <scope>NUCLEOTIDE SEQUENCE [LARGE SCALE GENOMIC DNA]</scope>
    <source>
        <strain evidence="2 3">CCFEE 5885</strain>
    </source>
</reference>
<feature type="compositionally biased region" description="Low complexity" evidence="1">
    <location>
        <begin position="40"/>
        <end position="58"/>
    </location>
</feature>
<feature type="region of interest" description="Disordered" evidence="1">
    <location>
        <begin position="156"/>
        <end position="178"/>
    </location>
</feature>
<dbReference type="Proteomes" id="UP001345013">
    <property type="component" value="Unassembled WGS sequence"/>
</dbReference>
<sequence>MSQSRQGFAPSEGAPMPPQGAPMPPQGVPMAPQGTPLPSQGAQMPPQAMPTAPQGAPTVVEPPQSQQVPAYGPASYSGQPPQSQPAPTYDPASYSGQPAYQPGPTAVPPRKPVAQQSYADNDNPSDPTHYIRNPHKLIAYLIPFPKPLLVPGVDPSTVPTRAPSENEKEAKLHKVQRKWQEEVRSAKASTAKTASWKGVKSKATRGINWAMTQTTSSNLDFLGRMPSSTQSDSENDSEGETTKKTVPVEEIMREEFVNTMLRTKSKAQRDTVISTGLLPVAWGIDIVSSVVWPFGGLGEIDTLWAYTSWRGLKTSRSVTKRLSSASNHENPRNDKEIDNQLKLNFIQSQRLEILSRYLGAECGKIEPTMFPEHIYSPPTEEQVLEAIGWSPSQTGETKNWEDEQWEVSETKDDLKTAFRKAAKEWKKWCSQLEKHPEKATKK</sequence>
<accession>A0ABR0JVK2</accession>
<organism evidence="2 3">
    <name type="scientific">Lithohypha guttulata</name>
    <dbReference type="NCBI Taxonomy" id="1690604"/>
    <lineage>
        <taxon>Eukaryota</taxon>
        <taxon>Fungi</taxon>
        <taxon>Dikarya</taxon>
        <taxon>Ascomycota</taxon>
        <taxon>Pezizomycotina</taxon>
        <taxon>Eurotiomycetes</taxon>
        <taxon>Chaetothyriomycetidae</taxon>
        <taxon>Chaetothyriales</taxon>
        <taxon>Trichomeriaceae</taxon>
        <taxon>Lithohypha</taxon>
    </lineage>
</organism>
<feature type="region of interest" description="Disordered" evidence="1">
    <location>
        <begin position="1"/>
        <end position="131"/>
    </location>
</feature>
<evidence type="ECO:0000313" key="2">
    <source>
        <dbReference type="EMBL" id="KAK5075633.1"/>
    </source>
</evidence>
<dbReference type="EMBL" id="JAVRRG010000263">
    <property type="protein sequence ID" value="KAK5075633.1"/>
    <property type="molecule type" value="Genomic_DNA"/>
</dbReference>
<evidence type="ECO:0000256" key="1">
    <source>
        <dbReference type="SAM" id="MobiDB-lite"/>
    </source>
</evidence>
<feature type="region of interest" description="Disordered" evidence="1">
    <location>
        <begin position="220"/>
        <end position="245"/>
    </location>
</feature>
<keyword evidence="3" id="KW-1185">Reference proteome</keyword>
<protein>
    <submittedName>
        <fullName evidence="2">Uncharacterized protein</fullName>
    </submittedName>
</protein>
<feature type="compositionally biased region" description="Basic and acidic residues" evidence="1">
    <location>
        <begin position="164"/>
        <end position="178"/>
    </location>
</feature>
<feature type="compositionally biased region" description="Polar residues" evidence="1">
    <location>
        <begin position="114"/>
        <end position="126"/>
    </location>
</feature>
<feature type="compositionally biased region" description="Pro residues" evidence="1">
    <location>
        <begin position="15"/>
        <end position="27"/>
    </location>
</feature>